<gene>
    <name evidence="1" type="ORF">L596_020457</name>
</gene>
<dbReference type="AlphaFoldDB" id="A0A4U5MTL2"/>
<evidence type="ECO:0000313" key="2">
    <source>
        <dbReference type="Proteomes" id="UP000298663"/>
    </source>
</evidence>
<accession>A0A4U5MTL2</accession>
<evidence type="ECO:0000313" key="1">
    <source>
        <dbReference type="EMBL" id="TKR73106.1"/>
    </source>
</evidence>
<organism evidence="1 2">
    <name type="scientific">Steinernema carpocapsae</name>
    <name type="common">Entomopathogenic nematode</name>
    <dbReference type="NCBI Taxonomy" id="34508"/>
    <lineage>
        <taxon>Eukaryota</taxon>
        <taxon>Metazoa</taxon>
        <taxon>Ecdysozoa</taxon>
        <taxon>Nematoda</taxon>
        <taxon>Chromadorea</taxon>
        <taxon>Rhabditida</taxon>
        <taxon>Tylenchina</taxon>
        <taxon>Panagrolaimomorpha</taxon>
        <taxon>Strongyloidoidea</taxon>
        <taxon>Steinernematidae</taxon>
        <taxon>Steinernema</taxon>
    </lineage>
</organism>
<protein>
    <submittedName>
        <fullName evidence="1">Uncharacterized protein</fullName>
    </submittedName>
</protein>
<dbReference type="Proteomes" id="UP000298663">
    <property type="component" value="Unassembled WGS sequence"/>
</dbReference>
<sequence length="86" mass="9437">MPRGVEVLKKEADVASLGEILRDNIADGPITKQTRCSRKEEVTRTVTRTQVYYITSGPNCNRIGAGTLSAYLVSSNQILKLRSLLA</sequence>
<comment type="caution">
    <text evidence="1">The sequence shown here is derived from an EMBL/GenBank/DDBJ whole genome shotgun (WGS) entry which is preliminary data.</text>
</comment>
<proteinExistence type="predicted"/>
<reference evidence="1 2" key="2">
    <citation type="journal article" date="2019" name="G3 (Bethesda)">
        <title>Hybrid Assembly of the Genome of the Entomopathogenic Nematode Steinernema carpocapsae Identifies the X-Chromosome.</title>
        <authorList>
            <person name="Serra L."/>
            <person name="Macchietto M."/>
            <person name="Macias-Munoz A."/>
            <person name="McGill C.J."/>
            <person name="Rodriguez I.M."/>
            <person name="Rodriguez B."/>
            <person name="Murad R."/>
            <person name="Mortazavi A."/>
        </authorList>
    </citation>
    <scope>NUCLEOTIDE SEQUENCE [LARGE SCALE GENOMIC DNA]</scope>
    <source>
        <strain evidence="1 2">ALL</strain>
    </source>
</reference>
<name>A0A4U5MTL2_STECR</name>
<keyword evidence="2" id="KW-1185">Reference proteome</keyword>
<dbReference type="EMBL" id="AZBU02000006">
    <property type="protein sequence ID" value="TKR73106.1"/>
    <property type="molecule type" value="Genomic_DNA"/>
</dbReference>
<reference evidence="1 2" key="1">
    <citation type="journal article" date="2015" name="Genome Biol.">
        <title>Comparative genomics of Steinernema reveals deeply conserved gene regulatory networks.</title>
        <authorList>
            <person name="Dillman A.R."/>
            <person name="Macchietto M."/>
            <person name="Porter C.F."/>
            <person name="Rogers A."/>
            <person name="Williams B."/>
            <person name="Antoshechkin I."/>
            <person name="Lee M.M."/>
            <person name="Goodwin Z."/>
            <person name="Lu X."/>
            <person name="Lewis E.E."/>
            <person name="Goodrich-Blair H."/>
            <person name="Stock S.P."/>
            <person name="Adams B.J."/>
            <person name="Sternberg P.W."/>
            <person name="Mortazavi A."/>
        </authorList>
    </citation>
    <scope>NUCLEOTIDE SEQUENCE [LARGE SCALE GENOMIC DNA]</scope>
    <source>
        <strain evidence="1 2">ALL</strain>
    </source>
</reference>